<reference evidence="1 2" key="2">
    <citation type="submission" date="2018-11" db="EMBL/GenBank/DDBJ databases">
        <authorList>
            <consortium name="Pathogen Informatics"/>
        </authorList>
    </citation>
    <scope>NUCLEOTIDE SEQUENCE [LARGE SCALE GENOMIC DNA]</scope>
</reference>
<organism evidence="3">
    <name type="scientific">Taenia asiatica</name>
    <name type="common">Asian tapeworm</name>
    <dbReference type="NCBI Taxonomy" id="60517"/>
    <lineage>
        <taxon>Eukaryota</taxon>
        <taxon>Metazoa</taxon>
        <taxon>Spiralia</taxon>
        <taxon>Lophotrochozoa</taxon>
        <taxon>Platyhelminthes</taxon>
        <taxon>Cestoda</taxon>
        <taxon>Eucestoda</taxon>
        <taxon>Cyclophyllidea</taxon>
        <taxon>Taeniidae</taxon>
        <taxon>Taenia</taxon>
    </lineage>
</organism>
<evidence type="ECO:0000313" key="2">
    <source>
        <dbReference type="Proteomes" id="UP000282613"/>
    </source>
</evidence>
<sequence>MPRCAVIWSHSSSLGAHARSNAPAPALALASRSRTAVRGRSMRGENCGTCQRARSCVRTCERAHGGSVKLVAVLETSHGSMRHFRDMKEDLAPALLHSLS</sequence>
<dbReference type="AlphaFoldDB" id="A0A0R3WCD9"/>
<protein>
    <submittedName>
        <fullName evidence="3">LOB domain-containing protein</fullName>
    </submittedName>
</protein>
<accession>A0A0R3WCD9</accession>
<evidence type="ECO:0000313" key="1">
    <source>
        <dbReference type="EMBL" id="VDK40115.1"/>
    </source>
</evidence>
<keyword evidence="2" id="KW-1185">Reference proteome</keyword>
<reference evidence="3" key="1">
    <citation type="submission" date="2017-02" db="UniProtKB">
        <authorList>
            <consortium name="WormBaseParasite"/>
        </authorList>
    </citation>
    <scope>IDENTIFICATION</scope>
</reference>
<dbReference type="Proteomes" id="UP000282613">
    <property type="component" value="Unassembled WGS sequence"/>
</dbReference>
<gene>
    <name evidence="1" type="ORF">TASK_LOCUS8367</name>
</gene>
<evidence type="ECO:0000313" key="3">
    <source>
        <dbReference type="WBParaSite" id="TASK_0000836601-mRNA-1"/>
    </source>
</evidence>
<dbReference type="WBParaSite" id="TASK_0000836601-mRNA-1">
    <property type="protein sequence ID" value="TASK_0000836601-mRNA-1"/>
    <property type="gene ID" value="TASK_0000836601"/>
</dbReference>
<proteinExistence type="predicted"/>
<name>A0A0R3WCD9_TAEAS</name>
<dbReference type="EMBL" id="UYRS01018785">
    <property type="protein sequence ID" value="VDK40115.1"/>
    <property type="molecule type" value="Genomic_DNA"/>
</dbReference>